<dbReference type="GO" id="GO:0006313">
    <property type="term" value="P:DNA transposition"/>
    <property type="evidence" value="ECO:0007669"/>
    <property type="project" value="InterPro"/>
</dbReference>
<dbReference type="SMART" id="SM01321">
    <property type="entry name" value="Y1_Tnp"/>
    <property type="match status" value="1"/>
</dbReference>
<reference evidence="3" key="1">
    <citation type="submission" date="2018-11" db="EMBL/GenBank/DDBJ databases">
        <title>Comparative genomics of Parolsenella catena and Libanicoccus massiliensis: Reclassification of Libanicoccus massiliensis as Parolsenella massiliensis comb. nov.</title>
        <authorList>
            <person name="Sakamoto M."/>
            <person name="Ikeyama N."/>
            <person name="Murakami T."/>
            <person name="Mori H."/>
            <person name="Yuki M."/>
            <person name="Ohkuma M."/>
        </authorList>
    </citation>
    <scope>NUCLEOTIDE SEQUENCE [LARGE SCALE GENOMIC DNA]</scope>
    <source>
        <strain evidence="3">JCM 31932</strain>
    </source>
</reference>
<dbReference type="Proteomes" id="UP000273154">
    <property type="component" value="Chromosome"/>
</dbReference>
<keyword evidence="3" id="KW-1185">Reference proteome</keyword>
<organism evidence="2 3">
    <name type="scientific">Parolsenella catena</name>
    <dbReference type="NCBI Taxonomy" id="2003188"/>
    <lineage>
        <taxon>Bacteria</taxon>
        <taxon>Bacillati</taxon>
        <taxon>Actinomycetota</taxon>
        <taxon>Coriobacteriia</taxon>
        <taxon>Coriobacteriales</taxon>
        <taxon>Atopobiaceae</taxon>
        <taxon>Parolsenella</taxon>
    </lineage>
</organism>
<dbReference type="GO" id="GO:0004803">
    <property type="term" value="F:transposase activity"/>
    <property type="evidence" value="ECO:0007669"/>
    <property type="project" value="InterPro"/>
</dbReference>
<dbReference type="PANTHER" id="PTHR34322:SF2">
    <property type="entry name" value="TRANSPOSASE IS200-LIKE DOMAIN-CONTAINING PROTEIN"/>
    <property type="match status" value="1"/>
</dbReference>
<accession>A0A3G9K6U3</accession>
<dbReference type="InterPro" id="IPR036515">
    <property type="entry name" value="Transposase_17_sf"/>
</dbReference>
<dbReference type="InterPro" id="IPR002686">
    <property type="entry name" value="Transposase_17"/>
</dbReference>
<dbReference type="EMBL" id="AP019367">
    <property type="protein sequence ID" value="BBH49824.1"/>
    <property type="molecule type" value="Genomic_DNA"/>
</dbReference>
<dbReference type="GO" id="GO:0003677">
    <property type="term" value="F:DNA binding"/>
    <property type="evidence" value="ECO:0007669"/>
    <property type="project" value="InterPro"/>
</dbReference>
<dbReference type="Pfam" id="PF01797">
    <property type="entry name" value="Y1_Tnp"/>
    <property type="match status" value="1"/>
</dbReference>
<proteinExistence type="predicted"/>
<dbReference type="Gene3D" id="3.30.70.1290">
    <property type="entry name" value="Transposase IS200-like"/>
    <property type="match status" value="1"/>
</dbReference>
<evidence type="ECO:0000313" key="2">
    <source>
        <dbReference type="EMBL" id="BBH49824.1"/>
    </source>
</evidence>
<name>A0A3G9K6U3_9ACTN</name>
<dbReference type="PANTHER" id="PTHR34322">
    <property type="entry name" value="TRANSPOSASE, Y1_TNP DOMAIN-CONTAINING"/>
    <property type="match status" value="1"/>
</dbReference>
<dbReference type="RefSeq" id="WP_232619879.1">
    <property type="nucleotide sequence ID" value="NZ_AP019367.1"/>
</dbReference>
<sequence>MVRGPRAISNSGYYHVMLRGAGRQLLFENDVDKRTFLRYLTEAIAGTKTSLIAWCLMDNHVHLLLCDPQNSLAGLMHSVSTRFALYFNGKSGHVGPVFQGRFKSKAIETNEYLLQAVRYIHDNPCELGVSRDSYQWSSYSEYVGDSRITDVAPVLELIGGKESFVGFSAAGRDDSYTPYESGRLSESEISRVLRRELKDRGIDVGEIKALHPNRRDQIFRRLHRCGLSVRQIERVTGVGRKAITRAVRQ</sequence>
<evidence type="ECO:0000259" key="1">
    <source>
        <dbReference type="SMART" id="SM01321"/>
    </source>
</evidence>
<gene>
    <name evidence="2" type="ORF">Pcatena_04110</name>
</gene>
<dbReference type="AlphaFoldDB" id="A0A3G9K6U3"/>
<protein>
    <recommendedName>
        <fullName evidence="1">Transposase IS200-like domain-containing protein</fullName>
    </recommendedName>
</protein>
<feature type="domain" description="Transposase IS200-like" evidence="1">
    <location>
        <begin position="9"/>
        <end position="123"/>
    </location>
</feature>
<dbReference type="SUPFAM" id="SSF143422">
    <property type="entry name" value="Transposase IS200-like"/>
    <property type="match status" value="1"/>
</dbReference>
<dbReference type="KEGG" id="pcat:Pcatena_04110"/>
<evidence type="ECO:0000313" key="3">
    <source>
        <dbReference type="Proteomes" id="UP000273154"/>
    </source>
</evidence>
<dbReference type="GeneID" id="88848553"/>